<dbReference type="GO" id="GO:0017116">
    <property type="term" value="F:single-stranded DNA helicase activity"/>
    <property type="evidence" value="ECO:0007669"/>
    <property type="project" value="TreeGrafter"/>
</dbReference>
<dbReference type="Pfam" id="PF00493">
    <property type="entry name" value="MCM"/>
    <property type="match status" value="2"/>
</dbReference>
<feature type="compositionally biased region" description="Basic and acidic residues" evidence="5">
    <location>
        <begin position="377"/>
        <end position="386"/>
    </location>
</feature>
<comment type="similarity">
    <text evidence="4">Belongs to the MCM family.</text>
</comment>
<organism evidence="8">
    <name type="scientific">Compsopogon caeruleus</name>
    <dbReference type="NCBI Taxonomy" id="31354"/>
    <lineage>
        <taxon>Eukaryota</taxon>
        <taxon>Rhodophyta</taxon>
        <taxon>Compsopogonophyceae</taxon>
        <taxon>Compsopogonales</taxon>
        <taxon>Compsopogonaceae</taxon>
        <taxon>Compsopogon</taxon>
    </lineage>
</organism>
<dbReference type="EMBL" id="HBGH01003987">
    <property type="protein sequence ID" value="CAD9229783.1"/>
    <property type="molecule type" value="Transcribed_RNA"/>
</dbReference>
<evidence type="ECO:0000256" key="2">
    <source>
        <dbReference type="ARBA" id="ARBA00022840"/>
    </source>
</evidence>
<dbReference type="PANTHER" id="PTHR11630">
    <property type="entry name" value="DNA REPLICATION LICENSING FACTOR MCM FAMILY MEMBER"/>
    <property type="match status" value="1"/>
</dbReference>
<sequence length="423" mass="46680">MFSTLTGLTVTAARDATTGEWTLDAGALVLADGGLCCIDEFDGIREGDRATIHEAMEQQTISVAKAGLVWCAAMVISSTEWMRTSPPDMVFPHPSVLDTRATVIAAMNPKPLRSQISAVQEEGQLSFLRGLASPLLSRFDVILNLHDPCNEEWDRQLSSFVLHSRSLPEGFLPTFGVDIWNIEELKKYIFYVKSRFQPSLSEEAELILSQYYAGERAGAERNAARTTVRLFESLIRLSQAHARLMFRDIAVVQDAIFAIAAVESSLMADKVLDPHSQQEIDSDVDPDQQYIQLARQVLTRLDLEGKIDLFQSGERTTAVVDHEGPSVPCHEDFVEGRDIDSDSDHSSPSPAHKNSRQISSFTRNGHAILQSFSRQPKHTDKEKSENPENGDPWAMLGQEGDGEVDIGSWAASFSTRQEGGGSS</sequence>
<proteinExistence type="inferred from homology"/>
<dbReference type="GO" id="GO:0005524">
    <property type="term" value="F:ATP binding"/>
    <property type="evidence" value="ECO:0007669"/>
    <property type="project" value="UniProtKB-KW"/>
</dbReference>
<keyword evidence="2 4" id="KW-0067">ATP-binding</keyword>
<evidence type="ECO:0000256" key="4">
    <source>
        <dbReference type="RuleBase" id="RU004070"/>
    </source>
</evidence>
<dbReference type="PANTHER" id="PTHR11630:SF48">
    <property type="entry name" value="DNA HELICASE MCM9"/>
    <property type="match status" value="1"/>
</dbReference>
<dbReference type="GO" id="GO:0016787">
    <property type="term" value="F:hydrolase activity"/>
    <property type="evidence" value="ECO:0007669"/>
    <property type="project" value="UniProtKB-KW"/>
</dbReference>
<dbReference type="Gene3D" id="3.40.50.300">
    <property type="entry name" value="P-loop containing nucleotide triphosphate hydrolases"/>
    <property type="match status" value="1"/>
</dbReference>
<dbReference type="AlphaFoldDB" id="A0A6T6B400"/>
<evidence type="ECO:0000256" key="3">
    <source>
        <dbReference type="ARBA" id="ARBA00023125"/>
    </source>
</evidence>
<gene>
    <name evidence="7" type="ORF">CCAE0312_LOCUS2202</name>
    <name evidence="8" type="ORF">CCAE0312_LOCUS2203</name>
</gene>
<name>A0A6T6B400_9RHOD</name>
<dbReference type="InterPro" id="IPR031327">
    <property type="entry name" value="MCM"/>
</dbReference>
<reference evidence="8" key="1">
    <citation type="submission" date="2021-01" db="EMBL/GenBank/DDBJ databases">
        <authorList>
            <person name="Corre E."/>
            <person name="Pelletier E."/>
            <person name="Niang G."/>
            <person name="Scheremetjew M."/>
            <person name="Finn R."/>
            <person name="Kale V."/>
            <person name="Holt S."/>
            <person name="Cochrane G."/>
            <person name="Meng A."/>
            <person name="Brown T."/>
            <person name="Cohen L."/>
        </authorList>
    </citation>
    <scope>NUCLEOTIDE SEQUENCE</scope>
    <source>
        <strain evidence="8">SAG 36.94</strain>
    </source>
</reference>
<protein>
    <recommendedName>
        <fullName evidence="6">MCM C-terminal AAA(+) ATPase domain-containing protein</fullName>
    </recommendedName>
</protein>
<evidence type="ECO:0000256" key="1">
    <source>
        <dbReference type="ARBA" id="ARBA00022741"/>
    </source>
</evidence>
<dbReference type="PRINTS" id="PR01657">
    <property type="entry name" value="MCMFAMILY"/>
</dbReference>
<dbReference type="InterPro" id="IPR027417">
    <property type="entry name" value="P-loop_NTPase"/>
</dbReference>
<dbReference type="Pfam" id="PF17855">
    <property type="entry name" value="MCM_lid"/>
    <property type="match status" value="1"/>
</dbReference>
<dbReference type="SMART" id="SM00350">
    <property type="entry name" value="MCM"/>
    <property type="match status" value="1"/>
</dbReference>
<keyword evidence="1 4" id="KW-0547">Nucleotide-binding</keyword>
<dbReference type="EMBL" id="HBGH01003986">
    <property type="protein sequence ID" value="CAD9229780.1"/>
    <property type="molecule type" value="Transcribed_RNA"/>
</dbReference>
<feature type="region of interest" description="Disordered" evidence="5">
    <location>
        <begin position="321"/>
        <end position="423"/>
    </location>
</feature>
<evidence type="ECO:0000313" key="7">
    <source>
        <dbReference type="EMBL" id="CAD9229780.1"/>
    </source>
</evidence>
<dbReference type="InterPro" id="IPR041562">
    <property type="entry name" value="MCM_lid"/>
</dbReference>
<evidence type="ECO:0000256" key="5">
    <source>
        <dbReference type="SAM" id="MobiDB-lite"/>
    </source>
</evidence>
<dbReference type="GO" id="GO:0005634">
    <property type="term" value="C:nucleus"/>
    <property type="evidence" value="ECO:0007669"/>
    <property type="project" value="UniProtKB-SubCell"/>
</dbReference>
<dbReference type="GO" id="GO:0003697">
    <property type="term" value="F:single-stranded DNA binding"/>
    <property type="evidence" value="ECO:0007669"/>
    <property type="project" value="TreeGrafter"/>
</dbReference>
<dbReference type="PROSITE" id="PS50051">
    <property type="entry name" value="MCM_2"/>
    <property type="match status" value="1"/>
</dbReference>
<feature type="domain" description="MCM C-terminal AAA(+) ATPase" evidence="6">
    <location>
        <begin position="1"/>
        <end position="161"/>
    </location>
</feature>
<keyword evidence="3 4" id="KW-0238">DNA-binding</keyword>
<evidence type="ECO:0000313" key="8">
    <source>
        <dbReference type="EMBL" id="CAD9229783.1"/>
    </source>
</evidence>
<dbReference type="GO" id="GO:0000724">
    <property type="term" value="P:double-strand break repair via homologous recombination"/>
    <property type="evidence" value="ECO:0007669"/>
    <property type="project" value="TreeGrafter"/>
</dbReference>
<dbReference type="GO" id="GO:0042555">
    <property type="term" value="C:MCM complex"/>
    <property type="evidence" value="ECO:0007669"/>
    <property type="project" value="TreeGrafter"/>
</dbReference>
<feature type="compositionally biased region" description="Basic and acidic residues" evidence="5">
    <location>
        <begin position="321"/>
        <end position="345"/>
    </location>
</feature>
<dbReference type="SUPFAM" id="SSF52540">
    <property type="entry name" value="P-loop containing nucleoside triphosphate hydrolases"/>
    <property type="match status" value="1"/>
</dbReference>
<dbReference type="InterPro" id="IPR001208">
    <property type="entry name" value="MCM_dom"/>
</dbReference>
<accession>A0A6T6B400</accession>
<evidence type="ECO:0000259" key="6">
    <source>
        <dbReference type="PROSITE" id="PS50051"/>
    </source>
</evidence>